<dbReference type="UniPathway" id="UPA00393"/>
<keyword evidence="3 6" id="KW-0819">tRNA processing</keyword>
<evidence type="ECO:0000259" key="7">
    <source>
        <dbReference type="Pfam" id="PF01702"/>
    </source>
</evidence>
<comment type="function">
    <text evidence="6">Exchanges the guanine residue with 7-cyano-7-deazaguanine (preQ0) at position 15 in the dihydrouridine loop (D-loop) of archaeal tRNAs.</text>
</comment>
<dbReference type="GO" id="GO:0005737">
    <property type="term" value="C:cytoplasm"/>
    <property type="evidence" value="ECO:0007669"/>
    <property type="project" value="TreeGrafter"/>
</dbReference>
<feature type="binding site" evidence="6">
    <location>
        <position position="272"/>
    </location>
    <ligand>
        <name>Zn(2+)</name>
        <dbReference type="ChEBI" id="CHEBI:29105"/>
    </ligand>
</feature>
<evidence type="ECO:0000256" key="4">
    <source>
        <dbReference type="ARBA" id="ARBA00022723"/>
    </source>
</evidence>
<dbReference type="InterPro" id="IPR050076">
    <property type="entry name" value="ArchSynthase1/Queuine_TRR"/>
</dbReference>
<comment type="catalytic activity">
    <reaction evidence="6">
        <text>guanosine(15) in tRNA + 7-cyano-7-carbaguanine = 7-cyano-7-carbaguanosine(15) in tRNA + guanine</text>
        <dbReference type="Rhea" id="RHEA:43164"/>
        <dbReference type="Rhea" id="RHEA-COMP:10371"/>
        <dbReference type="Rhea" id="RHEA-COMP:10372"/>
        <dbReference type="ChEBI" id="CHEBI:16235"/>
        <dbReference type="ChEBI" id="CHEBI:45075"/>
        <dbReference type="ChEBI" id="CHEBI:74269"/>
        <dbReference type="ChEBI" id="CHEBI:82850"/>
        <dbReference type="EC" id="2.4.2.48"/>
    </reaction>
</comment>
<keyword evidence="5 6" id="KW-0862">Zinc</keyword>
<dbReference type="SUPFAM" id="SSF88802">
    <property type="entry name" value="Pre-PUA domain"/>
    <property type="match status" value="1"/>
</dbReference>
<dbReference type="GO" id="GO:0016763">
    <property type="term" value="F:pentosyltransferase activity"/>
    <property type="evidence" value="ECO:0007669"/>
    <property type="project" value="UniProtKB-UniRule"/>
</dbReference>
<keyword evidence="4 6" id="KW-0479">Metal-binding</keyword>
<dbReference type="EC" id="2.4.2.48" evidence="6"/>
<feature type="active site" description="Nucleophile" evidence="6">
    <location>
        <position position="85"/>
    </location>
</feature>
<dbReference type="PANTHER" id="PTHR46499:SF1">
    <property type="entry name" value="QUEUINE TRNA-RIBOSYLTRANSFERASE"/>
    <property type="match status" value="1"/>
</dbReference>
<sequence>MFEIKKSDLAGRIGILHSNHGKIETPAFVPVIHPVKQAISPKKIRKMGFDLVITNAYITMKRHGQNATKRGIHDIIDYDGAVMTDSGGYQVLEYGEVDVVPADMAEFEKKIMTDFAIPLDKPTGYGLNKKKAKSFVDQTLKDAKKTLANKIDNGQIWIGPIQGGEHQELVKKCTKNLVNYGFPMLALGSPVEFMESYEYKLLAEMIIMAKKQMPDAVPLHLFGAGHPLTIPLAVALGCDTFDSASYILYAKHDRYIEEDKTIHLQDIRYFSCTCEVCTKFNPKEILSLEFEEKINQIALHNLFAIKAEVDRVKESIHEGRLWEYVMKKIRAHPKLFEVSDIFTKSSEYFLNTTPIFKEKAIFLFSKEDQYRPEVLSYQNTIQKFRTRKKIAVLTKNTITRPAYLTNEYSTLKEKFEDSESIQFCYFNPFLGIIPLELSDLYPASHYEMSRFNFKPEDFPSFTKIWNIFFSMNKFDILYVSKNDDFLKPFLKLLPKSTKRKFF</sequence>
<feature type="binding site" evidence="6">
    <location>
        <position position="277"/>
    </location>
    <ligand>
        <name>Zn(2+)</name>
        <dbReference type="ChEBI" id="CHEBI:29105"/>
    </ligand>
</feature>
<dbReference type="GO" id="GO:0002099">
    <property type="term" value="P:tRNA wobble guanine modification"/>
    <property type="evidence" value="ECO:0007669"/>
    <property type="project" value="TreeGrafter"/>
</dbReference>
<evidence type="ECO:0000256" key="6">
    <source>
        <dbReference type="HAMAP-Rule" id="MF_01634"/>
    </source>
</evidence>
<proteinExistence type="inferred from homology"/>
<dbReference type="InterPro" id="IPR036511">
    <property type="entry name" value="TGT-like_sf"/>
</dbReference>
<comment type="caution">
    <text evidence="6">Lacks conserved residue(s) required for the propagation of feature annotation.</text>
</comment>
<dbReference type="Gene3D" id="3.20.20.105">
    <property type="entry name" value="Queuine tRNA-ribosyltransferase-like"/>
    <property type="match status" value="1"/>
</dbReference>
<comment type="cofactor">
    <cofactor evidence="6">
        <name>Zn(2+)</name>
        <dbReference type="ChEBI" id="CHEBI:29105"/>
    </cofactor>
    <text evidence="6">Binds 1 zinc ion per subunit.</text>
</comment>
<dbReference type="HAMAP" id="MF_01634">
    <property type="entry name" value="TgtA_arch"/>
    <property type="match status" value="1"/>
</dbReference>
<gene>
    <name evidence="8" type="primary">QTRT1</name>
    <name evidence="8" type="synonym">tgt</name>
    <name evidence="6" type="synonym">tgtA</name>
</gene>
<keyword evidence="1 6" id="KW-0328">Glycosyltransferase</keyword>
<dbReference type="PANTHER" id="PTHR46499">
    <property type="entry name" value="QUEUINE TRNA-RIBOSYLTRANSFERASE"/>
    <property type="match status" value="1"/>
</dbReference>
<dbReference type="InterPro" id="IPR002616">
    <property type="entry name" value="tRNA_ribo_trans-like"/>
</dbReference>
<evidence type="ECO:0000256" key="1">
    <source>
        <dbReference type="ARBA" id="ARBA00022676"/>
    </source>
</evidence>
<evidence type="ECO:0000256" key="5">
    <source>
        <dbReference type="ARBA" id="ARBA00022833"/>
    </source>
</evidence>
<comment type="similarity">
    <text evidence="6">Belongs to the archaeosine tRNA-ribosyltransferase family.</text>
</comment>
<dbReference type="NCBIfam" id="TIGR00449">
    <property type="entry name" value="tgt_general"/>
    <property type="match status" value="1"/>
</dbReference>
<feature type="domain" description="tRNA-guanine(15) transglycosylase-like" evidence="7">
    <location>
        <begin position="11"/>
        <end position="333"/>
    </location>
</feature>
<dbReference type="EMBL" id="KF900447">
    <property type="protein sequence ID" value="AIE95329.1"/>
    <property type="molecule type" value="Genomic_DNA"/>
</dbReference>
<dbReference type="InterPro" id="IPR004804">
    <property type="entry name" value="TgtA"/>
</dbReference>
<feature type="binding site" evidence="6">
    <location>
        <position position="120"/>
    </location>
    <ligand>
        <name>substrate</name>
    </ligand>
</feature>
<name>A0A075FVM4_9ARCH</name>
<dbReference type="SUPFAM" id="SSF51713">
    <property type="entry name" value="tRNA-guanine transglycosylase"/>
    <property type="match status" value="1"/>
</dbReference>
<keyword evidence="2 6" id="KW-0808">Transferase</keyword>
<protein>
    <recommendedName>
        <fullName evidence="6">tRNA-guanine(15) transglycosylase</fullName>
        <ecNumber evidence="6">2.4.2.48</ecNumber>
    </recommendedName>
    <alternativeName>
        <fullName evidence="6">7-cyano-7-deazaguanine tRNA-ribosyltransferase</fullName>
    </alternativeName>
    <alternativeName>
        <fullName evidence="6">Archaeal tRNA-guanine transglycosylase</fullName>
    </alternativeName>
</protein>
<dbReference type="AlphaFoldDB" id="A0A075FVM4"/>
<dbReference type="Gene3D" id="3.40.50.10630">
    <property type="entry name" value="Uracil-DNA glycosylase-like"/>
    <property type="match status" value="1"/>
</dbReference>
<evidence type="ECO:0000256" key="2">
    <source>
        <dbReference type="ARBA" id="ARBA00022679"/>
    </source>
</evidence>
<dbReference type="NCBIfam" id="TIGR00432">
    <property type="entry name" value="arcsn_tRNA_tgt"/>
    <property type="match status" value="1"/>
</dbReference>
<comment type="pathway">
    <text evidence="6">tRNA modification; archaeosine-tRNA biosynthesis.</text>
</comment>
<evidence type="ECO:0000256" key="3">
    <source>
        <dbReference type="ARBA" id="ARBA00022694"/>
    </source>
</evidence>
<organism evidence="8">
    <name type="scientific">uncultured marine thaumarchaeote AD1000_63_F07</name>
    <dbReference type="NCBI Taxonomy" id="1455928"/>
    <lineage>
        <taxon>Archaea</taxon>
        <taxon>Nitrososphaerota</taxon>
        <taxon>environmental samples</taxon>
    </lineage>
</organism>
<dbReference type="GO" id="GO:0008270">
    <property type="term" value="F:zinc ion binding"/>
    <property type="evidence" value="ECO:0007669"/>
    <property type="project" value="UniProtKB-UniRule"/>
</dbReference>
<feature type="binding site" evidence="6">
    <location>
        <position position="274"/>
    </location>
    <ligand>
        <name>Zn(2+)</name>
        <dbReference type="ChEBI" id="CHEBI:29105"/>
    </ligand>
</feature>
<evidence type="ECO:0000313" key="8">
    <source>
        <dbReference type="EMBL" id="AIE95329.1"/>
    </source>
</evidence>
<accession>A0A075FVM4</accession>
<reference evidence="8" key="1">
    <citation type="journal article" date="2014" name="Genome Biol. Evol.">
        <title>Pangenome evidence for extensive interdomain horizontal transfer affecting lineage core and shell genes in uncultured planktonic thaumarchaeota and euryarchaeota.</title>
        <authorList>
            <person name="Deschamps P."/>
            <person name="Zivanovic Y."/>
            <person name="Moreira D."/>
            <person name="Rodriguez-Valera F."/>
            <person name="Lopez-Garcia P."/>
        </authorList>
    </citation>
    <scope>NUCLEOTIDE SEQUENCE</scope>
</reference>
<dbReference type="Pfam" id="PF01702">
    <property type="entry name" value="TGT"/>
    <property type="match status" value="1"/>
</dbReference>